<name>A0AA86T9Y9_9EUKA</name>
<dbReference type="EMBL" id="CAXDID020000038">
    <property type="protein sequence ID" value="CAL5998381.1"/>
    <property type="molecule type" value="Genomic_DNA"/>
</dbReference>
<evidence type="ECO:0000256" key="1">
    <source>
        <dbReference type="SAM" id="MobiDB-lite"/>
    </source>
</evidence>
<accession>A0AA86T9Y9</accession>
<protein>
    <submittedName>
        <fullName evidence="3">Hypothetical_protein</fullName>
    </submittedName>
</protein>
<gene>
    <name evidence="3" type="ORF">HINF_LOCUS15705</name>
    <name evidence="2" type="ORF">HINF_LOCUS255</name>
</gene>
<dbReference type="Proteomes" id="UP001642409">
    <property type="component" value="Unassembled WGS sequence"/>
</dbReference>
<proteinExistence type="predicted"/>
<dbReference type="EMBL" id="CATOUU010000003">
    <property type="protein sequence ID" value="CAI9912610.1"/>
    <property type="molecule type" value="Genomic_DNA"/>
</dbReference>
<sequence length="194" mass="22271">MTIQNFVVKKSDNLMYCQFKNSETEFLLHECDPLSIKKFIGTSQRKFFKIAENCKMPIQMQYLEKHQIIAFRVGKNNTPLVFNLTDSIGRKKLHDFEASKNQSGSENVSSIQTNKSNSNIINTQAQNSNPISKQKLMDKKDSIKQEVDRIRITCLGKLNSIDLVNTRDSKTKLSEAQVLLDQIDLLEQILQLTE</sequence>
<dbReference type="AlphaFoldDB" id="A0AA86T9Y9"/>
<reference evidence="3 4" key="2">
    <citation type="submission" date="2024-07" db="EMBL/GenBank/DDBJ databases">
        <authorList>
            <person name="Akdeniz Z."/>
        </authorList>
    </citation>
    <scope>NUCLEOTIDE SEQUENCE [LARGE SCALE GENOMIC DNA]</scope>
</reference>
<reference evidence="2" key="1">
    <citation type="submission" date="2023-06" db="EMBL/GenBank/DDBJ databases">
        <authorList>
            <person name="Kurt Z."/>
        </authorList>
    </citation>
    <scope>NUCLEOTIDE SEQUENCE</scope>
</reference>
<organism evidence="2">
    <name type="scientific">Hexamita inflata</name>
    <dbReference type="NCBI Taxonomy" id="28002"/>
    <lineage>
        <taxon>Eukaryota</taxon>
        <taxon>Metamonada</taxon>
        <taxon>Diplomonadida</taxon>
        <taxon>Hexamitidae</taxon>
        <taxon>Hexamitinae</taxon>
        <taxon>Hexamita</taxon>
    </lineage>
</organism>
<evidence type="ECO:0000313" key="3">
    <source>
        <dbReference type="EMBL" id="CAL5998381.1"/>
    </source>
</evidence>
<evidence type="ECO:0000313" key="2">
    <source>
        <dbReference type="EMBL" id="CAI9912610.1"/>
    </source>
</evidence>
<evidence type="ECO:0000313" key="4">
    <source>
        <dbReference type="Proteomes" id="UP001642409"/>
    </source>
</evidence>
<keyword evidence="4" id="KW-1185">Reference proteome</keyword>
<comment type="caution">
    <text evidence="2">The sequence shown here is derived from an EMBL/GenBank/DDBJ whole genome shotgun (WGS) entry which is preliminary data.</text>
</comment>
<feature type="region of interest" description="Disordered" evidence="1">
    <location>
        <begin position="99"/>
        <end position="123"/>
    </location>
</feature>